<dbReference type="STRING" id="1095630.A0A2J6SIK7"/>
<dbReference type="InterPro" id="IPR010730">
    <property type="entry name" value="HET"/>
</dbReference>
<feature type="domain" description="Heterokaryon incompatibility" evidence="1">
    <location>
        <begin position="1"/>
        <end position="81"/>
    </location>
</feature>
<dbReference type="PANTHER" id="PTHR24148">
    <property type="entry name" value="ANKYRIN REPEAT DOMAIN-CONTAINING PROTEIN 39 HOMOLOG-RELATED"/>
    <property type="match status" value="1"/>
</dbReference>
<reference evidence="2 3" key="1">
    <citation type="submission" date="2016-04" db="EMBL/GenBank/DDBJ databases">
        <title>A degradative enzymes factory behind the ericoid mycorrhizal symbiosis.</title>
        <authorList>
            <consortium name="DOE Joint Genome Institute"/>
            <person name="Martino E."/>
            <person name="Morin E."/>
            <person name="Grelet G."/>
            <person name="Kuo A."/>
            <person name="Kohler A."/>
            <person name="Daghino S."/>
            <person name="Barry K."/>
            <person name="Choi C."/>
            <person name="Cichocki N."/>
            <person name="Clum A."/>
            <person name="Copeland A."/>
            <person name="Hainaut M."/>
            <person name="Haridas S."/>
            <person name="Labutti K."/>
            <person name="Lindquist E."/>
            <person name="Lipzen A."/>
            <person name="Khouja H.-R."/>
            <person name="Murat C."/>
            <person name="Ohm R."/>
            <person name="Olson A."/>
            <person name="Spatafora J."/>
            <person name="Veneault-Fourrey C."/>
            <person name="Henrissat B."/>
            <person name="Grigoriev I."/>
            <person name="Martin F."/>
            <person name="Perotto S."/>
        </authorList>
    </citation>
    <scope>NUCLEOTIDE SEQUENCE [LARGE SCALE GENOMIC DNA]</scope>
    <source>
        <strain evidence="2 3">E</strain>
    </source>
</reference>
<organism evidence="2 3">
    <name type="scientific">Hyaloscypha bicolor E</name>
    <dbReference type="NCBI Taxonomy" id="1095630"/>
    <lineage>
        <taxon>Eukaryota</taxon>
        <taxon>Fungi</taxon>
        <taxon>Dikarya</taxon>
        <taxon>Ascomycota</taxon>
        <taxon>Pezizomycotina</taxon>
        <taxon>Leotiomycetes</taxon>
        <taxon>Helotiales</taxon>
        <taxon>Hyaloscyphaceae</taxon>
        <taxon>Hyaloscypha</taxon>
        <taxon>Hyaloscypha bicolor</taxon>
    </lineage>
</organism>
<dbReference type="InParanoid" id="A0A2J6SIK7"/>
<dbReference type="GeneID" id="36581267"/>
<name>A0A2J6SIK7_9HELO</name>
<feature type="non-terminal residue" evidence="2">
    <location>
        <position position="1"/>
    </location>
</feature>
<evidence type="ECO:0000313" key="3">
    <source>
        <dbReference type="Proteomes" id="UP000235371"/>
    </source>
</evidence>
<dbReference type="InterPro" id="IPR052895">
    <property type="entry name" value="HetReg/Transcr_Mod"/>
</dbReference>
<accession>A0A2J6SIK7</accession>
<evidence type="ECO:0000259" key="1">
    <source>
        <dbReference type="Pfam" id="PF06985"/>
    </source>
</evidence>
<sequence length="82" mass="9391">YTALSYVWSSAEKVETIWVNDKPLKITASLFSALRDLRGETRSFILWADGICINQDDDKEKGIQIRLTGRIYAEASNTIFYL</sequence>
<dbReference type="AlphaFoldDB" id="A0A2J6SIK7"/>
<evidence type="ECO:0000313" key="2">
    <source>
        <dbReference type="EMBL" id="PMD50593.1"/>
    </source>
</evidence>
<keyword evidence="3" id="KW-1185">Reference proteome</keyword>
<proteinExistence type="predicted"/>
<dbReference type="Proteomes" id="UP000235371">
    <property type="component" value="Unassembled WGS sequence"/>
</dbReference>
<dbReference type="RefSeq" id="XP_024727497.1">
    <property type="nucleotide sequence ID" value="XM_024873187.1"/>
</dbReference>
<protein>
    <recommendedName>
        <fullName evidence="1">Heterokaryon incompatibility domain-containing protein</fullName>
    </recommendedName>
</protein>
<dbReference type="OrthoDB" id="3526006at2759"/>
<dbReference type="Pfam" id="PF06985">
    <property type="entry name" value="HET"/>
    <property type="match status" value="1"/>
</dbReference>
<dbReference type="PANTHER" id="PTHR24148:SF73">
    <property type="entry name" value="HET DOMAIN PROTEIN (AFU_ORTHOLOGUE AFUA_8G01020)"/>
    <property type="match status" value="1"/>
</dbReference>
<gene>
    <name evidence="2" type="ORF">K444DRAFT_489515</name>
</gene>
<dbReference type="EMBL" id="KZ613913">
    <property type="protein sequence ID" value="PMD50593.1"/>
    <property type="molecule type" value="Genomic_DNA"/>
</dbReference>
<feature type="non-terminal residue" evidence="2">
    <location>
        <position position="82"/>
    </location>
</feature>